<gene>
    <name evidence="14" type="ORF">GBK04_26370</name>
</gene>
<protein>
    <recommendedName>
        <fullName evidence="10">Endonuclease</fullName>
        <ecNumber evidence="10">3.1.30.-</ecNumber>
    </recommendedName>
</protein>
<keyword evidence="3 10" id="KW-0540">Nuclease</keyword>
<evidence type="ECO:0000256" key="1">
    <source>
        <dbReference type="ARBA" id="ARBA00001946"/>
    </source>
</evidence>
<dbReference type="CDD" id="cd00091">
    <property type="entry name" value="NUC"/>
    <property type="match status" value="1"/>
</dbReference>
<dbReference type="SMART" id="SM00477">
    <property type="entry name" value="NUC"/>
    <property type="match status" value="1"/>
</dbReference>
<evidence type="ECO:0000259" key="12">
    <source>
        <dbReference type="SMART" id="SM00477"/>
    </source>
</evidence>
<dbReference type="PROSITE" id="PS01070">
    <property type="entry name" value="NUCLEASE_NON_SPEC"/>
    <property type="match status" value="1"/>
</dbReference>
<feature type="domain" description="ENPP1-3/EXOG-like endonuclease/phosphodiesterase" evidence="12">
    <location>
        <begin position="135"/>
        <end position="328"/>
    </location>
</feature>
<feature type="region of interest" description="Disordered" evidence="11">
    <location>
        <begin position="83"/>
        <end position="104"/>
    </location>
</feature>
<dbReference type="Gene3D" id="3.40.570.10">
    <property type="entry name" value="Extracellular Endonuclease, subunit A"/>
    <property type="match status" value="1"/>
</dbReference>
<evidence type="ECO:0000256" key="7">
    <source>
        <dbReference type="ARBA" id="ARBA00022842"/>
    </source>
</evidence>
<dbReference type="InterPro" id="IPR020821">
    <property type="entry name" value="ENPP1-3/EXOG-like_nuc-like"/>
</dbReference>
<feature type="binding site" evidence="9">
    <location>
        <position position="227"/>
    </location>
    <ligand>
        <name>Mg(2+)</name>
        <dbReference type="ChEBI" id="CHEBI:18420"/>
        <note>catalytic</note>
    </ligand>
</feature>
<evidence type="ECO:0000256" key="4">
    <source>
        <dbReference type="ARBA" id="ARBA00022723"/>
    </source>
</evidence>
<name>A0A7C9BLR2_9BACT</name>
<proteinExistence type="inferred from homology"/>
<dbReference type="Proteomes" id="UP000479293">
    <property type="component" value="Unassembled WGS sequence"/>
</dbReference>
<dbReference type="GO" id="GO:0016787">
    <property type="term" value="F:hydrolase activity"/>
    <property type="evidence" value="ECO:0007669"/>
    <property type="project" value="UniProtKB-KW"/>
</dbReference>
<evidence type="ECO:0000256" key="9">
    <source>
        <dbReference type="PIRSR" id="PIRSR640255-2"/>
    </source>
</evidence>
<dbReference type="SMART" id="SM00892">
    <property type="entry name" value="Endonuclease_NS"/>
    <property type="match status" value="1"/>
</dbReference>
<evidence type="ECO:0000256" key="6">
    <source>
        <dbReference type="ARBA" id="ARBA00022801"/>
    </source>
</evidence>
<comment type="caution">
    <text evidence="14">The sequence shown here is derived from an EMBL/GenBank/DDBJ whole genome shotgun (WGS) entry which is preliminary data.</text>
</comment>
<evidence type="ECO:0000256" key="3">
    <source>
        <dbReference type="ARBA" id="ARBA00022722"/>
    </source>
</evidence>
<evidence type="ECO:0000259" key="13">
    <source>
        <dbReference type="SMART" id="SM00892"/>
    </source>
</evidence>
<keyword evidence="4 9" id="KW-0479">Metal-binding</keyword>
<dbReference type="InterPro" id="IPR018524">
    <property type="entry name" value="DNA/RNA_endonuclease_AS"/>
</dbReference>
<sequence>MASYKRRGFRMPNNTLLLLILFFTVGLFLHYGGKSQPVVKFWETIKSAFTTDEHSPENPYKVPEPSSKTTLPDTLAVDRQIPASPSASAQKPTPGIKEKSKTQELPVSDAELNRIVNQRDFFLPAISSNDQLVRRVGYTLRYVEQYEQAAWVAYVLQADQIQGGEERDNQFMPDPVVQSGTAVTADYTRSGYDRGHLAPAADFKNSYQVMKETFYMSNISPQEPQFNRGIWLELEKMVRVWAVKYQRIYVVTGPVLKPGLPTIGRLNKVSVPQQFYKVILYVNPPYVKGIGFLLNNEPSKAPLSSFVVPIDSIEKITGIDFFPRLPDSIERNVESKSNAREWYRLE</sequence>
<dbReference type="EMBL" id="WHLY01000002">
    <property type="protein sequence ID" value="MPR36757.1"/>
    <property type="molecule type" value="Genomic_DNA"/>
</dbReference>
<evidence type="ECO:0000256" key="8">
    <source>
        <dbReference type="PIRSR" id="PIRSR640255-1"/>
    </source>
</evidence>
<feature type="domain" description="DNA/RNA non-specific endonuclease/pyrophosphatase/phosphodiesterase" evidence="13">
    <location>
        <begin position="134"/>
        <end position="328"/>
    </location>
</feature>
<comment type="similarity">
    <text evidence="2 10">Belongs to the DNA/RNA non-specific endonuclease family.</text>
</comment>
<dbReference type="GO" id="GO:0046872">
    <property type="term" value="F:metal ion binding"/>
    <property type="evidence" value="ECO:0007669"/>
    <property type="project" value="UniProtKB-KW"/>
</dbReference>
<dbReference type="InterPro" id="IPR040255">
    <property type="entry name" value="Non-specific_endonuclease"/>
</dbReference>
<evidence type="ECO:0000313" key="14">
    <source>
        <dbReference type="EMBL" id="MPR36757.1"/>
    </source>
</evidence>
<dbReference type="InterPro" id="IPR044929">
    <property type="entry name" value="DNA/RNA_non-sp_Endonuclease_sf"/>
</dbReference>
<dbReference type="SUPFAM" id="SSF54060">
    <property type="entry name" value="His-Me finger endonucleases"/>
    <property type="match status" value="1"/>
</dbReference>
<feature type="region of interest" description="Disordered" evidence="11">
    <location>
        <begin position="51"/>
        <end position="71"/>
    </location>
</feature>
<dbReference type="GO" id="GO:0003676">
    <property type="term" value="F:nucleic acid binding"/>
    <property type="evidence" value="ECO:0007669"/>
    <property type="project" value="InterPro"/>
</dbReference>
<organism evidence="14 15">
    <name type="scientific">Salmonirosea aquatica</name>
    <dbReference type="NCBI Taxonomy" id="2654236"/>
    <lineage>
        <taxon>Bacteria</taxon>
        <taxon>Pseudomonadati</taxon>
        <taxon>Bacteroidota</taxon>
        <taxon>Cytophagia</taxon>
        <taxon>Cytophagales</taxon>
        <taxon>Spirosomataceae</taxon>
        <taxon>Salmonirosea</taxon>
    </lineage>
</organism>
<dbReference type="PANTHER" id="PTHR13966:SF5">
    <property type="entry name" value="ENDONUCLEASE G, MITOCHONDRIAL"/>
    <property type="match status" value="1"/>
</dbReference>
<dbReference type="InterPro" id="IPR044925">
    <property type="entry name" value="His-Me_finger_sf"/>
</dbReference>
<evidence type="ECO:0000256" key="2">
    <source>
        <dbReference type="ARBA" id="ARBA00010052"/>
    </source>
</evidence>
<reference evidence="14 15" key="1">
    <citation type="submission" date="2019-10" db="EMBL/GenBank/DDBJ databases">
        <title>Draft Genome Sequence of Cytophagaceae sp. SJW1-29.</title>
        <authorList>
            <person name="Choi A."/>
        </authorList>
    </citation>
    <scope>NUCLEOTIDE SEQUENCE [LARGE SCALE GENOMIC DNA]</scope>
    <source>
        <strain evidence="14 15">SJW1-29</strain>
    </source>
</reference>
<keyword evidence="6 10" id="KW-0378">Hydrolase</keyword>
<evidence type="ECO:0000256" key="11">
    <source>
        <dbReference type="SAM" id="MobiDB-lite"/>
    </source>
</evidence>
<dbReference type="AlphaFoldDB" id="A0A7C9BLR2"/>
<comment type="cofactor">
    <cofactor evidence="1 10">
        <name>Mg(2+)</name>
        <dbReference type="ChEBI" id="CHEBI:18420"/>
    </cofactor>
</comment>
<dbReference type="GO" id="GO:0004519">
    <property type="term" value="F:endonuclease activity"/>
    <property type="evidence" value="ECO:0007669"/>
    <property type="project" value="UniProtKB-UniRule"/>
</dbReference>
<accession>A0A7C9BLR2</accession>
<keyword evidence="5 10" id="KW-0255">Endonuclease</keyword>
<dbReference type="EC" id="3.1.30.-" evidence="10"/>
<keyword evidence="15" id="KW-1185">Reference proteome</keyword>
<dbReference type="Pfam" id="PF01223">
    <property type="entry name" value="Endonuclease_NS"/>
    <property type="match status" value="1"/>
</dbReference>
<feature type="active site" description="Proton acceptor" evidence="8">
    <location>
        <position position="196"/>
    </location>
</feature>
<keyword evidence="7" id="KW-0460">Magnesium</keyword>
<dbReference type="InterPro" id="IPR001604">
    <property type="entry name" value="Endo_G_ENPP1-like_dom"/>
</dbReference>
<dbReference type="PANTHER" id="PTHR13966">
    <property type="entry name" value="ENDONUCLEASE RELATED"/>
    <property type="match status" value="1"/>
</dbReference>
<evidence type="ECO:0000313" key="15">
    <source>
        <dbReference type="Proteomes" id="UP000479293"/>
    </source>
</evidence>
<evidence type="ECO:0000256" key="5">
    <source>
        <dbReference type="ARBA" id="ARBA00022759"/>
    </source>
</evidence>
<evidence type="ECO:0000256" key="10">
    <source>
        <dbReference type="RuleBase" id="RU366055"/>
    </source>
</evidence>